<evidence type="ECO:0000256" key="4">
    <source>
        <dbReference type="ARBA" id="ARBA00023136"/>
    </source>
</evidence>
<dbReference type="PANTHER" id="PTHR10924:SF4">
    <property type="entry name" value="GH15861P"/>
    <property type="match status" value="1"/>
</dbReference>
<dbReference type="GO" id="GO:0016020">
    <property type="term" value="C:membrane"/>
    <property type="evidence" value="ECO:0007669"/>
    <property type="project" value="UniProtKB-SubCell"/>
</dbReference>
<feature type="transmembrane region" description="Helical" evidence="6">
    <location>
        <begin position="422"/>
        <end position="443"/>
    </location>
</feature>
<feature type="transmembrane region" description="Helical" evidence="6">
    <location>
        <begin position="25"/>
        <end position="43"/>
    </location>
</feature>
<feature type="transmembrane region" description="Helical" evidence="6">
    <location>
        <begin position="476"/>
        <end position="497"/>
    </location>
</feature>
<sequence>MNQQTEEMNPVEEKHFAPVVYRKRWAVLFTFCLCSMANAYHWIHLNIISDRVLYVWDATVPGKTEGERQLSMDSLSMVYLVAYVPLIVPATWLLEKYGLRVTTIIGSVMNAAGGWIKCVAGILAESPAMAQTTRNAAAFPLLLFGQTIDAIAQIFLLGIPAHLASTWFGTSEVSTATAIGVLANQLGVGIGFCIPPIIVPAPPAPENGSVITANLNSTLAGELQSYAFIKKCMMILLYAGAACNTLPIILVLLLFRAQPITAPSVAQHLRNEAKAREKRSRESLQDQEKFVDILSRDIWLEHGQNSSEPDSSPSSPSREQTEQNDGPDVQTTVTTAIIFDPNEVDWSVDGSADHLRNRNLPEAAITMHTRSGGFKGSLMRVIKNPSFMLLLCSYGINTGTYYALGTLLNLILLQFFPADAPIGWVGFLLIISGIIGSIIGGIVLDKSKKYKLVIIVMYLMGLLWMGVFTGCLYRHSIVLIFVCSFFLGFFMTGFLPIGFEFAAELTYPESEGLTSGLLNASAQTFGIIFTILASQLTTNHGSLAGNLFLCAVLIAGFVLLVIVKEDLRRLRAHDSLQSKNQMNRT</sequence>
<name>A0AAV2TZ34_CALDB</name>
<feature type="region of interest" description="Disordered" evidence="5">
    <location>
        <begin position="303"/>
        <end position="329"/>
    </location>
</feature>
<feature type="transmembrane region" description="Helical" evidence="6">
    <location>
        <begin position="77"/>
        <end position="94"/>
    </location>
</feature>
<evidence type="ECO:0000313" key="7">
    <source>
        <dbReference type="EMBL" id="CAL5142163.1"/>
    </source>
</evidence>
<dbReference type="SUPFAM" id="SSF103473">
    <property type="entry name" value="MFS general substrate transporter"/>
    <property type="match status" value="1"/>
</dbReference>
<dbReference type="Pfam" id="PF07690">
    <property type="entry name" value="MFS_1"/>
    <property type="match status" value="1"/>
</dbReference>
<dbReference type="InterPro" id="IPR049680">
    <property type="entry name" value="FLVCR1-2_SLC49-like"/>
</dbReference>
<evidence type="ECO:0008006" key="9">
    <source>
        <dbReference type="Google" id="ProtNLM"/>
    </source>
</evidence>
<feature type="transmembrane region" description="Helical" evidence="6">
    <location>
        <begin position="517"/>
        <end position="537"/>
    </location>
</feature>
<feature type="transmembrane region" description="Helical" evidence="6">
    <location>
        <begin position="387"/>
        <end position="416"/>
    </location>
</feature>
<protein>
    <recommendedName>
        <fullName evidence="9">Feline leukemia virus subgroup C receptor-related protein 1</fullName>
    </recommendedName>
</protein>
<feature type="compositionally biased region" description="Low complexity" evidence="5">
    <location>
        <begin position="306"/>
        <end position="317"/>
    </location>
</feature>
<reference evidence="7" key="1">
    <citation type="submission" date="2024-06" db="EMBL/GenBank/DDBJ databases">
        <authorList>
            <person name="Liu X."/>
            <person name="Lenzi L."/>
            <person name="Haldenby T S."/>
            <person name="Uol C."/>
        </authorList>
    </citation>
    <scope>NUCLEOTIDE SEQUENCE</scope>
</reference>
<keyword evidence="2 6" id="KW-0812">Transmembrane</keyword>
<accession>A0AAV2TZ34</accession>
<organism evidence="7 8">
    <name type="scientific">Calicophoron daubneyi</name>
    <name type="common">Rumen fluke</name>
    <name type="synonym">Paramphistomum daubneyi</name>
    <dbReference type="NCBI Taxonomy" id="300641"/>
    <lineage>
        <taxon>Eukaryota</taxon>
        <taxon>Metazoa</taxon>
        <taxon>Spiralia</taxon>
        <taxon>Lophotrochozoa</taxon>
        <taxon>Platyhelminthes</taxon>
        <taxon>Trematoda</taxon>
        <taxon>Digenea</taxon>
        <taxon>Plagiorchiida</taxon>
        <taxon>Pronocephalata</taxon>
        <taxon>Paramphistomoidea</taxon>
        <taxon>Paramphistomidae</taxon>
        <taxon>Calicophoron</taxon>
    </lineage>
</organism>
<dbReference type="EMBL" id="CAXLJL010000967">
    <property type="protein sequence ID" value="CAL5142163.1"/>
    <property type="molecule type" value="Genomic_DNA"/>
</dbReference>
<dbReference type="Proteomes" id="UP001497525">
    <property type="component" value="Unassembled WGS sequence"/>
</dbReference>
<dbReference type="InterPro" id="IPR036259">
    <property type="entry name" value="MFS_trans_sf"/>
</dbReference>
<feature type="transmembrane region" description="Helical" evidence="6">
    <location>
        <begin position="235"/>
        <end position="255"/>
    </location>
</feature>
<feature type="transmembrane region" description="Helical" evidence="6">
    <location>
        <begin position="450"/>
        <end position="470"/>
    </location>
</feature>
<evidence type="ECO:0000256" key="2">
    <source>
        <dbReference type="ARBA" id="ARBA00022692"/>
    </source>
</evidence>
<dbReference type="GO" id="GO:0097037">
    <property type="term" value="P:heme export"/>
    <property type="evidence" value="ECO:0007669"/>
    <property type="project" value="TreeGrafter"/>
</dbReference>
<dbReference type="AlphaFoldDB" id="A0AAV2TZ34"/>
<dbReference type="GO" id="GO:0020037">
    <property type="term" value="F:heme binding"/>
    <property type="evidence" value="ECO:0007669"/>
    <property type="project" value="TreeGrafter"/>
</dbReference>
<keyword evidence="3 6" id="KW-1133">Transmembrane helix</keyword>
<keyword evidence="4 6" id="KW-0472">Membrane</keyword>
<feature type="transmembrane region" description="Helical" evidence="6">
    <location>
        <begin position="543"/>
        <end position="563"/>
    </location>
</feature>
<dbReference type="GO" id="GO:0015232">
    <property type="term" value="F:heme transmembrane transporter activity"/>
    <property type="evidence" value="ECO:0007669"/>
    <property type="project" value="TreeGrafter"/>
</dbReference>
<dbReference type="PANTHER" id="PTHR10924">
    <property type="entry name" value="MAJOR FACILITATOR SUPERFAMILY PROTEIN-RELATED"/>
    <property type="match status" value="1"/>
</dbReference>
<dbReference type="InterPro" id="IPR011701">
    <property type="entry name" value="MFS"/>
</dbReference>
<evidence type="ECO:0000313" key="8">
    <source>
        <dbReference type="Proteomes" id="UP001497525"/>
    </source>
</evidence>
<evidence type="ECO:0000256" key="3">
    <source>
        <dbReference type="ARBA" id="ARBA00022989"/>
    </source>
</evidence>
<dbReference type="Gene3D" id="1.20.1250.20">
    <property type="entry name" value="MFS general substrate transporter like domains"/>
    <property type="match status" value="2"/>
</dbReference>
<evidence type="ECO:0000256" key="5">
    <source>
        <dbReference type="SAM" id="MobiDB-lite"/>
    </source>
</evidence>
<gene>
    <name evidence="7" type="ORF">CDAUBV1_LOCUS17432</name>
</gene>
<proteinExistence type="predicted"/>
<feature type="transmembrane region" description="Helical" evidence="6">
    <location>
        <begin position="100"/>
        <end position="124"/>
    </location>
</feature>
<comment type="caution">
    <text evidence="7">The sequence shown here is derived from an EMBL/GenBank/DDBJ whole genome shotgun (WGS) entry which is preliminary data.</text>
</comment>
<evidence type="ECO:0000256" key="6">
    <source>
        <dbReference type="SAM" id="Phobius"/>
    </source>
</evidence>
<feature type="transmembrane region" description="Helical" evidence="6">
    <location>
        <begin position="136"/>
        <end position="159"/>
    </location>
</feature>
<comment type="subcellular location">
    <subcellularLocation>
        <location evidence="1">Membrane</location>
        <topology evidence="1">Multi-pass membrane protein</topology>
    </subcellularLocation>
</comment>
<evidence type="ECO:0000256" key="1">
    <source>
        <dbReference type="ARBA" id="ARBA00004141"/>
    </source>
</evidence>